<protein>
    <submittedName>
        <fullName evidence="4">Semaphorin-6A</fullName>
    </submittedName>
</protein>
<dbReference type="InterPro" id="IPR027231">
    <property type="entry name" value="Semaphorin"/>
</dbReference>
<keyword evidence="5" id="KW-1185">Reference proteome</keyword>
<feature type="chain" id="PRO_5044886876" evidence="2">
    <location>
        <begin position="19"/>
        <end position="375"/>
    </location>
</feature>
<dbReference type="EMBL" id="JBJKFK010002084">
    <property type="protein sequence ID" value="KAL3311665.1"/>
    <property type="molecule type" value="Genomic_DNA"/>
</dbReference>
<dbReference type="PROSITE" id="PS51004">
    <property type="entry name" value="SEMA"/>
    <property type="match status" value="1"/>
</dbReference>
<accession>A0ABD2PWU8</accession>
<dbReference type="PANTHER" id="PTHR11036">
    <property type="entry name" value="SEMAPHORIN"/>
    <property type="match status" value="1"/>
</dbReference>
<dbReference type="InterPro" id="IPR036352">
    <property type="entry name" value="Semap_dom_sf"/>
</dbReference>
<proteinExistence type="predicted"/>
<comment type="caution">
    <text evidence="4">The sequence shown here is derived from an EMBL/GenBank/DDBJ whole genome shotgun (WGS) entry which is preliminary data.</text>
</comment>
<dbReference type="PANTHER" id="PTHR11036:SF79">
    <property type="entry name" value="SEMAPHORIN 5C, ISOFORM A"/>
    <property type="match status" value="1"/>
</dbReference>
<feature type="signal peptide" evidence="2">
    <location>
        <begin position="1"/>
        <end position="18"/>
    </location>
</feature>
<evidence type="ECO:0000313" key="4">
    <source>
        <dbReference type="EMBL" id="KAL3311665.1"/>
    </source>
</evidence>
<dbReference type="InterPro" id="IPR015943">
    <property type="entry name" value="WD40/YVTN_repeat-like_dom_sf"/>
</dbReference>
<evidence type="ECO:0000259" key="3">
    <source>
        <dbReference type="PROSITE" id="PS51004"/>
    </source>
</evidence>
<dbReference type="Gene3D" id="2.130.10.10">
    <property type="entry name" value="YVTN repeat-like/Quinoprotein amine dehydrogenase"/>
    <property type="match status" value="1"/>
</dbReference>
<name>A0ABD2PWU8_9PLAT</name>
<dbReference type="AlphaFoldDB" id="A0ABD2PWU8"/>
<organism evidence="4 5">
    <name type="scientific">Cichlidogyrus casuarinus</name>
    <dbReference type="NCBI Taxonomy" id="1844966"/>
    <lineage>
        <taxon>Eukaryota</taxon>
        <taxon>Metazoa</taxon>
        <taxon>Spiralia</taxon>
        <taxon>Lophotrochozoa</taxon>
        <taxon>Platyhelminthes</taxon>
        <taxon>Monogenea</taxon>
        <taxon>Monopisthocotylea</taxon>
        <taxon>Dactylogyridea</taxon>
        <taxon>Ancyrocephalidae</taxon>
        <taxon>Cichlidogyrus</taxon>
    </lineage>
</organism>
<sequence>MTLVVLGIVFLFSVPGTAEEFISDLLTNGYGKSLLHPTLGNFTDLIEVANDQSLYIVSSGSALLKVHAHSMQIDSSIQLDHRGSQPECQSKCQQRRVINLLETTPDKQNIWFCYVLHTYFLTAGDFLVPAAKPNLARCEVPNLINFQTAGIVFEWNNDHYSSHDINRKSLVILGSDGFVYSAGWFDGSPKITRSYLPFLQENIPPRTTPQNNQFLKEPAEFVEMFESVDAVYIIVQEICTSSCNLGPFGLDPDIERDPLNSPTEYTCTQIIRICKGDRSKDRENVFVTMAKARMVCPSEPGSRFKYTIAVTATWEPIDQRLYMVFVSESNSPDSAALCVFDLPSIEKVFRGPFAVPGRFGQASVLNDFPYIVSAP</sequence>
<dbReference type="SUPFAM" id="SSF101912">
    <property type="entry name" value="Sema domain"/>
    <property type="match status" value="1"/>
</dbReference>
<dbReference type="InterPro" id="IPR001627">
    <property type="entry name" value="Semap_dom"/>
</dbReference>
<evidence type="ECO:0000256" key="2">
    <source>
        <dbReference type="SAM" id="SignalP"/>
    </source>
</evidence>
<comment type="caution">
    <text evidence="1">Lacks conserved residue(s) required for the propagation of feature annotation.</text>
</comment>
<dbReference type="Proteomes" id="UP001626550">
    <property type="component" value="Unassembled WGS sequence"/>
</dbReference>
<gene>
    <name evidence="4" type="primary">SEMA6A</name>
    <name evidence="4" type="ORF">Ciccas_009752</name>
</gene>
<feature type="domain" description="Sema" evidence="3">
    <location>
        <begin position="1"/>
        <end position="375"/>
    </location>
</feature>
<evidence type="ECO:0000256" key="1">
    <source>
        <dbReference type="PROSITE-ProRule" id="PRU00352"/>
    </source>
</evidence>
<dbReference type="Pfam" id="PF01403">
    <property type="entry name" value="Sema"/>
    <property type="match status" value="1"/>
</dbReference>
<evidence type="ECO:0000313" key="5">
    <source>
        <dbReference type="Proteomes" id="UP001626550"/>
    </source>
</evidence>
<keyword evidence="2" id="KW-0732">Signal</keyword>
<reference evidence="4 5" key="1">
    <citation type="submission" date="2024-11" db="EMBL/GenBank/DDBJ databases">
        <title>Adaptive evolution of stress response genes in parasites aligns with host niche diversity.</title>
        <authorList>
            <person name="Hahn C."/>
            <person name="Resl P."/>
        </authorList>
    </citation>
    <scope>NUCLEOTIDE SEQUENCE [LARGE SCALE GENOMIC DNA]</scope>
    <source>
        <strain evidence="4">EGGRZ-B1_66</strain>
        <tissue evidence="4">Body</tissue>
    </source>
</reference>